<gene>
    <name evidence="10" type="ORF">MNBD_GAMMA20-952</name>
</gene>
<evidence type="ECO:0000259" key="9">
    <source>
        <dbReference type="PROSITE" id="PS50972"/>
    </source>
</evidence>
<evidence type="ECO:0000256" key="8">
    <source>
        <dbReference type="ARBA" id="ARBA00022909"/>
    </source>
</evidence>
<comment type="cofactor">
    <cofactor evidence="2">
        <name>Mg(2+)</name>
        <dbReference type="ChEBI" id="CHEBI:18420"/>
    </cofactor>
</comment>
<dbReference type="NCBIfam" id="TIGR01496">
    <property type="entry name" value="DHPS"/>
    <property type="match status" value="1"/>
</dbReference>
<evidence type="ECO:0000256" key="6">
    <source>
        <dbReference type="ARBA" id="ARBA00022723"/>
    </source>
</evidence>
<evidence type="ECO:0000256" key="7">
    <source>
        <dbReference type="ARBA" id="ARBA00022842"/>
    </source>
</evidence>
<dbReference type="PANTHER" id="PTHR20941:SF1">
    <property type="entry name" value="FOLIC ACID SYNTHESIS PROTEIN FOL1"/>
    <property type="match status" value="1"/>
</dbReference>
<dbReference type="SUPFAM" id="SSF51717">
    <property type="entry name" value="Dihydropteroate synthetase-like"/>
    <property type="match status" value="1"/>
</dbReference>
<keyword evidence="5 10" id="KW-0808">Transferase</keyword>
<evidence type="ECO:0000256" key="4">
    <source>
        <dbReference type="ARBA" id="ARBA00012458"/>
    </source>
</evidence>
<protein>
    <recommendedName>
        <fullName evidence="4">dihydropteroate synthase</fullName>
        <ecNumber evidence="4">2.5.1.15</ecNumber>
    </recommendedName>
</protein>
<name>A0A3B1ACQ3_9ZZZZ</name>
<dbReference type="InterPro" id="IPR000489">
    <property type="entry name" value="Pterin-binding_dom"/>
</dbReference>
<sequence length="154" mass="16046">MSQVLQCADRQLDLTCPQVMGILNVTPDSFSDGGLFVSVDAALMRARQMVAEGAAIIDVGGESTRPGATAVSAQEELDRVVPVVEAIVRELPVIVSVDTSKAKVMSEAVALGAGLINDVRALRGPGALQAVSNAGVPVCLMHMAGDDPRFMQED</sequence>
<dbReference type="PROSITE" id="PS00793">
    <property type="entry name" value="DHPS_2"/>
    <property type="match status" value="1"/>
</dbReference>
<dbReference type="GO" id="GO:0005829">
    <property type="term" value="C:cytosol"/>
    <property type="evidence" value="ECO:0007669"/>
    <property type="project" value="TreeGrafter"/>
</dbReference>
<dbReference type="Gene3D" id="3.20.20.20">
    <property type="entry name" value="Dihydropteroate synthase-like"/>
    <property type="match status" value="1"/>
</dbReference>
<comment type="catalytic activity">
    <reaction evidence="1">
        <text>(7,8-dihydropterin-6-yl)methyl diphosphate + 4-aminobenzoate = 7,8-dihydropteroate + diphosphate</text>
        <dbReference type="Rhea" id="RHEA:19949"/>
        <dbReference type="ChEBI" id="CHEBI:17836"/>
        <dbReference type="ChEBI" id="CHEBI:17839"/>
        <dbReference type="ChEBI" id="CHEBI:33019"/>
        <dbReference type="ChEBI" id="CHEBI:72950"/>
        <dbReference type="EC" id="2.5.1.15"/>
    </reaction>
</comment>
<feature type="domain" description="Pterin-binding" evidence="9">
    <location>
        <begin position="17"/>
        <end position="154"/>
    </location>
</feature>
<evidence type="ECO:0000256" key="2">
    <source>
        <dbReference type="ARBA" id="ARBA00001946"/>
    </source>
</evidence>
<proteinExistence type="predicted"/>
<accession>A0A3B1ACQ3</accession>
<keyword evidence="7" id="KW-0460">Magnesium</keyword>
<dbReference type="GO" id="GO:0046656">
    <property type="term" value="P:folic acid biosynthetic process"/>
    <property type="evidence" value="ECO:0007669"/>
    <property type="project" value="UniProtKB-KW"/>
</dbReference>
<dbReference type="InterPro" id="IPR045031">
    <property type="entry name" value="DHP_synth-like"/>
</dbReference>
<dbReference type="GO" id="GO:0046872">
    <property type="term" value="F:metal ion binding"/>
    <property type="evidence" value="ECO:0007669"/>
    <property type="project" value="UniProtKB-KW"/>
</dbReference>
<dbReference type="Pfam" id="PF00809">
    <property type="entry name" value="Pterin_bind"/>
    <property type="match status" value="1"/>
</dbReference>
<dbReference type="EC" id="2.5.1.15" evidence="4"/>
<feature type="non-terminal residue" evidence="10">
    <location>
        <position position="154"/>
    </location>
</feature>
<evidence type="ECO:0000256" key="1">
    <source>
        <dbReference type="ARBA" id="ARBA00000012"/>
    </source>
</evidence>
<dbReference type="GO" id="GO:0046654">
    <property type="term" value="P:tetrahydrofolate biosynthetic process"/>
    <property type="evidence" value="ECO:0007669"/>
    <property type="project" value="TreeGrafter"/>
</dbReference>
<organism evidence="10">
    <name type="scientific">hydrothermal vent metagenome</name>
    <dbReference type="NCBI Taxonomy" id="652676"/>
    <lineage>
        <taxon>unclassified sequences</taxon>
        <taxon>metagenomes</taxon>
        <taxon>ecological metagenomes</taxon>
    </lineage>
</organism>
<dbReference type="PROSITE" id="PS50972">
    <property type="entry name" value="PTERIN_BINDING"/>
    <property type="match status" value="1"/>
</dbReference>
<dbReference type="PANTHER" id="PTHR20941">
    <property type="entry name" value="FOLATE SYNTHESIS PROTEINS"/>
    <property type="match status" value="1"/>
</dbReference>
<reference evidence="10" key="1">
    <citation type="submission" date="2018-06" db="EMBL/GenBank/DDBJ databases">
        <authorList>
            <person name="Zhirakovskaya E."/>
        </authorList>
    </citation>
    <scope>NUCLEOTIDE SEQUENCE</scope>
</reference>
<comment type="pathway">
    <text evidence="3">Cofactor biosynthesis; tetrahydrofolate biosynthesis; 7,8-dihydrofolate from 2-amino-4-hydroxy-6-hydroxymethyl-7,8-dihydropteridine diphosphate and 4-aminobenzoate: step 1/2.</text>
</comment>
<dbReference type="InterPro" id="IPR006390">
    <property type="entry name" value="DHP_synth_dom"/>
</dbReference>
<dbReference type="InterPro" id="IPR011005">
    <property type="entry name" value="Dihydropteroate_synth-like_sf"/>
</dbReference>
<keyword evidence="6" id="KW-0479">Metal-binding</keyword>
<dbReference type="GO" id="GO:0004156">
    <property type="term" value="F:dihydropteroate synthase activity"/>
    <property type="evidence" value="ECO:0007669"/>
    <property type="project" value="UniProtKB-EC"/>
</dbReference>
<evidence type="ECO:0000256" key="3">
    <source>
        <dbReference type="ARBA" id="ARBA00004763"/>
    </source>
</evidence>
<evidence type="ECO:0000313" key="10">
    <source>
        <dbReference type="EMBL" id="VAX03526.1"/>
    </source>
</evidence>
<keyword evidence="8" id="KW-0289">Folate biosynthesis</keyword>
<evidence type="ECO:0000256" key="5">
    <source>
        <dbReference type="ARBA" id="ARBA00022679"/>
    </source>
</evidence>
<dbReference type="PROSITE" id="PS00792">
    <property type="entry name" value="DHPS_1"/>
    <property type="match status" value="1"/>
</dbReference>
<dbReference type="EMBL" id="UOFU01000331">
    <property type="protein sequence ID" value="VAX03526.1"/>
    <property type="molecule type" value="Genomic_DNA"/>
</dbReference>
<dbReference type="AlphaFoldDB" id="A0A3B1ACQ3"/>